<evidence type="ECO:0000256" key="4">
    <source>
        <dbReference type="ARBA" id="ARBA00022840"/>
    </source>
</evidence>
<dbReference type="InterPro" id="IPR047187">
    <property type="entry name" value="SF1_C_Upf1"/>
</dbReference>
<dbReference type="SUPFAM" id="SSF48452">
    <property type="entry name" value="TPR-like"/>
    <property type="match status" value="1"/>
</dbReference>
<dbReference type="PANTHER" id="PTHR21529:SF4">
    <property type="entry name" value="TPR AND ANKYRIN REPEAT-CONTAINING PROTEIN 1"/>
    <property type="match status" value="1"/>
</dbReference>
<reference evidence="8 9" key="1">
    <citation type="journal article" date="2019" name="Nat. Plants">
        <title>Stout camphor tree genome fills gaps in understanding of flowering plant genome evolution.</title>
        <authorList>
            <person name="Chaw S.M."/>
            <person name="Liu Y.C."/>
            <person name="Wu Y.W."/>
            <person name="Wang H.Y."/>
            <person name="Lin C.I."/>
            <person name="Wu C.S."/>
            <person name="Ke H.M."/>
            <person name="Chang L.Y."/>
            <person name="Hsu C.Y."/>
            <person name="Yang H.T."/>
            <person name="Sudianto E."/>
            <person name="Hsu M.H."/>
            <person name="Wu K.P."/>
            <person name="Wang L.N."/>
            <person name="Leebens-Mack J.H."/>
            <person name="Tsai I.J."/>
        </authorList>
    </citation>
    <scope>NUCLEOTIDE SEQUENCE [LARGE SCALE GENOMIC DNA]</scope>
    <source>
        <strain evidence="9">cv. Chaw 1501</strain>
        <tissue evidence="8">Young leaves</tissue>
    </source>
</reference>
<dbReference type="SUPFAM" id="SSF52540">
    <property type="entry name" value="P-loop containing nucleoside triphosphate hydrolases"/>
    <property type="match status" value="2"/>
</dbReference>
<dbReference type="FunFam" id="3.40.50.300:FF:000326">
    <property type="entry name" value="P-loop containing nucleoside triphosphate hydrolase"/>
    <property type="match status" value="1"/>
</dbReference>
<evidence type="ECO:0000256" key="2">
    <source>
        <dbReference type="ARBA" id="ARBA00022801"/>
    </source>
</evidence>
<dbReference type="OrthoDB" id="3156807at2759"/>
<dbReference type="Gene3D" id="3.40.50.300">
    <property type="entry name" value="P-loop containing nucleotide triphosphate hydrolases"/>
    <property type="match status" value="4"/>
</dbReference>
<dbReference type="PROSITE" id="PS51198">
    <property type="entry name" value="UVRD_HELICASE_ATP_BIND"/>
    <property type="match status" value="1"/>
</dbReference>
<dbReference type="InterPro" id="IPR041679">
    <property type="entry name" value="DNA2/NAM7-like_C"/>
</dbReference>
<dbReference type="GO" id="GO:0004386">
    <property type="term" value="F:helicase activity"/>
    <property type="evidence" value="ECO:0007669"/>
    <property type="project" value="UniProtKB-UniRule"/>
</dbReference>
<dbReference type="EMBL" id="QPKB01000005">
    <property type="protein sequence ID" value="RWR84624.1"/>
    <property type="molecule type" value="Genomic_DNA"/>
</dbReference>
<dbReference type="PANTHER" id="PTHR21529">
    <property type="entry name" value="MAMMARY TURMOR VIRUS RECEPTOR HOMOLOG 1, 2 MTVR1, 2"/>
    <property type="match status" value="1"/>
</dbReference>
<dbReference type="GO" id="GO:0016787">
    <property type="term" value="F:hydrolase activity"/>
    <property type="evidence" value="ECO:0007669"/>
    <property type="project" value="UniProtKB-UniRule"/>
</dbReference>
<dbReference type="Pfam" id="PF00580">
    <property type="entry name" value="UvrD-helicase"/>
    <property type="match status" value="1"/>
</dbReference>
<sequence>MTERREIDFGLLNLVRSCTVEDSFNEDRYRDKSKMTERRQIDFGLLDLVLSWTVEAIFNEDRYRNKVEMIPERFLSVEKYLRSFIFPLIEETRAQLRNSLEEVYDAPVAEIISIWEHEARSELFYSIDTCGWKSGSGIGGTKYKPRPGDIFVLSSMRIETASDLSQQGVNYILASVAGVEMDEEAQKGYKDEEAQMVYKVKVSKRIEASSGMGNIRFAIYLTSITTNSRIWKGINLGTSMNSNLNIIQAVLNPNFLEEAACNTCFAEEKDDWANSVPHDLSFDLNESQMGAIFGAIAAAQCKHSYSMKLVKGPPGTGKTKTIGCLLSALINMNLRTLACAPTNVAVLQLCSRLLRMVKESRFHIDENGFSFCSLGDLVLFGNKDRMFVTDDLQEIFLDFRVERLAEWLAPLTGWRHITSSLILLLEDCVPEYHKFSENERSKRKTGFMVFLRDQFEAIARALGDCMRDLLIHLPRACFSKENIKNIFALCNLLQAFGNLLHTKDVSDKELEELFSHDVLKNGDSSVTDAPTADTIFVGSTRDALDKTRQECVSILKTLQGTLNLCLYAGTDWLREYCLKNATLIFCTASSSSFLHYVEMEPLEVVVIDEAAQLKECESVIPLRLKGLRHVVLIGDEHQLPAMVRSEVSREVGFGRSLFERLSFLGHHKYLLNVQYRMHPAISSFPNAKFYDNQILDGPNVKESSYKKNYLPGRLYGAYSFINIADGREEKEDTGNSWRNMVEVAVVLKIVSSLYKSLANTGTRISVGVVSPYSAQVEAITEKMSNEYEKCTGFSVKVKSIDGFQGSEEDIIILSTVRANIKGTVGFLDSLNRTNVALTRARHCLWILGNAQTLVRSSTIWEKLIHDVRKRGCFFNADEDKGLAKAILDVKHELNQLDDLLNPNSVLLSTARWKVLFSGDFRKSFSKLKSLQTRKAVIQVLLRLADGHRPKSKNADFPDAFQFAKQCRVREFYVVWMVDIVKNEEYIQVLKVWDILPLSEIPKLARRLDNIFAMYTDEYIDLCKMKRIEGKLEVPMTWKTGKDIIRYKKVCDAESQAAPGELDASDNMENSKVSESLLLMKFYSLSSGVVKHLLTANDGKEIELPFEVTDQEQEIIRFPSSTFILGRSGTGKTTVLTMKLIQKEQQHHISSEGLHVVKDITINVHSGENERREEVDLAKGKFLCQIFVTVSPKLSSAIRSHISRLHSFISGGDFSSSGDSIDMHDVTDSLSDFMDIPDCFIDIPHKHFPLVLTFQKFLMMLDGTMENSFFYKFDCVKDLFPDKQAVSKSLAFQAFIQSKEINYERFVSVYWPHFNTQVTKKLDPSTVFTQIISHIKGGAEVGGLGDGKLSREEYVMLSESKGSTLSRVERERIYDIFCDYERKKVANGEFDLSDFVTDLHHRLARHGYAGDRMDFVYIDEVQDLTMRQIALFKYVCRNFQEGFVFAGDTAQTIARGIDFRFQDIRSLFYKEFLSELRSGFEDRTKGKEISVSKIFHLNQNFRTHAGVLKLAQSVVDLLYRFFPMSIDVLSPETSPIYGEAPVILDSGNNENAIITIFGSSGSTSDNVHGFGAEQVILVRDECDKCQVFEHVGKQALVLTIVECKGLEFQDVLLYNFFGASPLKNQWRVIYEYMKEQSLLDSFSPRAFPRFDRSKHNALCSELKQLYVAITRTRQRLWICETAGEYSKPMFEFWEKLFLVQRRNLDSSLAQAMQAASSPEDWRLRGIKLFNEGNFEMATMCFDRAGDVVREKWATAAGLYARADRTISTDFEMARDLLIKAAEIYESIGKAEAAAKCFMMFKDYKRAGILYRDKCGMSRLKEAGDCFLLGRCWSLAADVYARGKFFSECLSACTKGELFDAGLQYIEQWKENSSSDELEKIGEADKIKISFLESCALHYLELGDTKHMMHFVKAFGSLDLIRNFLQSRNFLDELIAVEDEAGNYMEAADIARMKGNILLEAEMLGKAGSFENASRLILFYVVMNSLWTAGGKGWPLKKFQDKDVLLMKAKSLAEKASSSFYEFICADIDILSDQSYSLVTMSKQFCSAQSHQNARLQFFSERKIIDIHLHLEASKFYLESEIVSDVDNHTEKMMSQNYLSVETLMYFWNLWKEMIMKILSFLRSPALPAENDFLIYEDFCLEYFGVRKIDKEKLMKKTKKKDRENTYIALNPDACWMKGNHESSIKRDNDLISMDAPQFMLLAECFWVSEVFSVGMKVLDKLQVLHDISTKKPLSFFQGRVILHMFEVARFLIEFESTDSRNYAGKLQKVISSCKQCFFQMVFPLYRERAITESMVGLYYCGTSRKILEEILIDHLVPKNGKLTHGQIGRVVMLLFVSGSLSDDLCERIKSCLEQMPEWKALVEMLKTYLDCGYGRVSLVSKFQEALQSTFLVSWDQEYDYISPHCFIYLVECLLFLVSSLHCYRGSFFTTKLSFFEVFVCQNWKGSLSSGLVVPDEQSQSAIFKSLEFIGDIVQSLLFDKQGMRDWIRKYSYPNQFPSYQSLVLRLVVLVYLAHLNSEWDFPTMTKLLCSKNILFDLPQSFSGILQRSGFGRMKDRHQLLGNLADALATVGNSLVVVGTESDRSKFSNLNAVFVSIEAIQSREDAIKLLFLKSPEAEAVKCNDHILELEKGDLRKLSSINSQTNDSEDPSTSNASTKECQDLGTQIENERGDIQRLYGKFWKTFEVSEPEKLSNPTDMGNLLPNASSQIKLEVESSICFLNAAMTRINENKLQQDHDGDLSREMECMLDELQRLSNALDMRDMELENDISTIGELLAKLRERRPRLEPFLDSLFLPCNNPKTQELPKPTVGPSNKGKGNKAKENNQYRPRRKGKKKK</sequence>
<proteinExistence type="predicted"/>
<dbReference type="GO" id="GO:0005694">
    <property type="term" value="C:chromosome"/>
    <property type="evidence" value="ECO:0007669"/>
    <property type="project" value="UniProtKB-ARBA"/>
</dbReference>
<dbReference type="GO" id="GO:0005524">
    <property type="term" value="F:ATP binding"/>
    <property type="evidence" value="ECO:0007669"/>
    <property type="project" value="UniProtKB-UniRule"/>
</dbReference>
<evidence type="ECO:0000313" key="9">
    <source>
        <dbReference type="Proteomes" id="UP000283530"/>
    </source>
</evidence>
<comment type="caution">
    <text evidence="8">The sequence shown here is derived from an EMBL/GenBank/DDBJ whole genome shotgun (WGS) entry which is preliminary data.</text>
</comment>
<dbReference type="Pfam" id="PF13087">
    <property type="entry name" value="AAA_12"/>
    <property type="match status" value="1"/>
</dbReference>
<dbReference type="InterPro" id="IPR014016">
    <property type="entry name" value="UvrD-like_ATP-bd"/>
</dbReference>
<evidence type="ECO:0000256" key="6">
    <source>
        <dbReference type="SAM" id="MobiDB-lite"/>
    </source>
</evidence>
<evidence type="ECO:0000256" key="5">
    <source>
        <dbReference type="PROSITE-ProRule" id="PRU00560"/>
    </source>
</evidence>
<dbReference type="InterPro" id="IPR027417">
    <property type="entry name" value="P-loop_NTPase"/>
</dbReference>
<evidence type="ECO:0000256" key="1">
    <source>
        <dbReference type="ARBA" id="ARBA00022741"/>
    </source>
</evidence>
<feature type="binding site" evidence="5">
    <location>
        <begin position="1125"/>
        <end position="1132"/>
    </location>
    <ligand>
        <name>ATP</name>
        <dbReference type="ChEBI" id="CHEBI:30616"/>
    </ligand>
</feature>
<dbReference type="Pfam" id="PF20073">
    <property type="entry name" value="DUF6469"/>
    <property type="match status" value="1"/>
</dbReference>
<name>A0A443P1I3_9MAGN</name>
<organism evidence="8 9">
    <name type="scientific">Cinnamomum micranthum f. kanehirae</name>
    <dbReference type="NCBI Taxonomy" id="337451"/>
    <lineage>
        <taxon>Eukaryota</taxon>
        <taxon>Viridiplantae</taxon>
        <taxon>Streptophyta</taxon>
        <taxon>Embryophyta</taxon>
        <taxon>Tracheophyta</taxon>
        <taxon>Spermatophyta</taxon>
        <taxon>Magnoliopsida</taxon>
        <taxon>Magnoliidae</taxon>
        <taxon>Laurales</taxon>
        <taxon>Lauraceae</taxon>
        <taxon>Cinnamomum</taxon>
    </lineage>
</organism>
<keyword evidence="3 5" id="KW-0347">Helicase</keyword>
<gene>
    <name evidence="8" type="ORF">CKAN_01344600</name>
</gene>
<keyword evidence="9" id="KW-1185">Reference proteome</keyword>
<feature type="domain" description="UvrD-like helicase ATP-binding" evidence="7">
    <location>
        <begin position="1104"/>
        <end position="1503"/>
    </location>
</feature>
<evidence type="ECO:0000256" key="3">
    <source>
        <dbReference type="ARBA" id="ARBA00022806"/>
    </source>
</evidence>
<protein>
    <submittedName>
        <fullName evidence="8">UvrD-like protein Helicase</fullName>
    </submittedName>
</protein>
<dbReference type="InterPro" id="IPR041677">
    <property type="entry name" value="DNA2/NAM7_AAA_11"/>
</dbReference>
<dbReference type="InterPro" id="IPR045529">
    <property type="entry name" value="DUF6469"/>
</dbReference>
<keyword evidence="2 5" id="KW-0378">Hydrolase</keyword>
<dbReference type="InterPro" id="IPR011990">
    <property type="entry name" value="TPR-like_helical_dom_sf"/>
</dbReference>
<dbReference type="Pfam" id="PF13086">
    <property type="entry name" value="AAA_11"/>
    <property type="match status" value="1"/>
</dbReference>
<keyword evidence="1 5" id="KW-0547">Nucleotide-binding</keyword>
<feature type="region of interest" description="Disordered" evidence="6">
    <location>
        <begin position="2636"/>
        <end position="2657"/>
    </location>
</feature>
<evidence type="ECO:0000259" key="7">
    <source>
        <dbReference type="PROSITE" id="PS51198"/>
    </source>
</evidence>
<feature type="compositionally biased region" description="Basic residues" evidence="6">
    <location>
        <begin position="2827"/>
        <end position="2836"/>
    </location>
</feature>
<dbReference type="InterPro" id="IPR039904">
    <property type="entry name" value="TRANK1"/>
</dbReference>
<dbReference type="CDD" id="cd18808">
    <property type="entry name" value="SF1_C_Upf1"/>
    <property type="match status" value="1"/>
</dbReference>
<dbReference type="Proteomes" id="UP000283530">
    <property type="component" value="Unassembled WGS sequence"/>
</dbReference>
<dbReference type="STRING" id="337451.A0A443P1I3"/>
<accession>A0A443P1I3</accession>
<evidence type="ECO:0000313" key="8">
    <source>
        <dbReference type="EMBL" id="RWR84624.1"/>
    </source>
</evidence>
<keyword evidence="4 5" id="KW-0067">ATP-binding</keyword>
<feature type="region of interest" description="Disordered" evidence="6">
    <location>
        <begin position="2796"/>
        <end position="2836"/>
    </location>
</feature>